<accession>A0ABP1S8M7</accession>
<name>A0ABP1S8M7_9HEXA</name>
<sequence>MILDKLPQLDREDLVEKWLLASPFPTTWVYNNPNHEEREEVRLAEPEFVGPTPVESRSDVAPFATHLAPNAYVPPDDDHTVVSVVNTVLMRKGPPLPSADDMITADDFDALEVVIEKLGKQKLIIEKEELQDLREEMSDYKEDVEQLAEVADRAEDLNTQVRESKGARRLFNKLNNMVSKLEKRVSTVEETKT</sequence>
<evidence type="ECO:0000313" key="3">
    <source>
        <dbReference type="EMBL" id="CAL8147324.1"/>
    </source>
</evidence>
<feature type="coiled-coil region" evidence="1">
    <location>
        <begin position="123"/>
        <end position="191"/>
    </location>
</feature>
<dbReference type="InterPro" id="IPR059005">
    <property type="entry name" value="LETM1_C"/>
</dbReference>
<protein>
    <recommendedName>
        <fullName evidence="2">LETM1-like C-terminal domain-containing protein</fullName>
    </recommendedName>
</protein>
<feature type="domain" description="LETM1-like C-terminal" evidence="2">
    <location>
        <begin position="127"/>
        <end position="192"/>
    </location>
</feature>
<comment type="caution">
    <text evidence="3">The sequence shown here is derived from an EMBL/GenBank/DDBJ whole genome shotgun (WGS) entry which is preliminary data.</text>
</comment>
<evidence type="ECO:0000259" key="2">
    <source>
        <dbReference type="Pfam" id="PF26561"/>
    </source>
</evidence>
<dbReference type="Pfam" id="PF26561">
    <property type="entry name" value="LETM1_C"/>
    <property type="match status" value="1"/>
</dbReference>
<keyword evidence="4" id="KW-1185">Reference proteome</keyword>
<keyword evidence="1" id="KW-0175">Coiled coil</keyword>
<evidence type="ECO:0000256" key="1">
    <source>
        <dbReference type="SAM" id="Coils"/>
    </source>
</evidence>
<proteinExistence type="predicted"/>
<gene>
    <name evidence="3" type="ORF">ODALV1_LOCUS31106</name>
</gene>
<evidence type="ECO:0000313" key="4">
    <source>
        <dbReference type="Proteomes" id="UP001642540"/>
    </source>
</evidence>
<dbReference type="Proteomes" id="UP001642540">
    <property type="component" value="Unassembled WGS sequence"/>
</dbReference>
<organism evidence="3 4">
    <name type="scientific">Orchesella dallaii</name>
    <dbReference type="NCBI Taxonomy" id="48710"/>
    <lineage>
        <taxon>Eukaryota</taxon>
        <taxon>Metazoa</taxon>
        <taxon>Ecdysozoa</taxon>
        <taxon>Arthropoda</taxon>
        <taxon>Hexapoda</taxon>
        <taxon>Collembola</taxon>
        <taxon>Entomobryomorpha</taxon>
        <taxon>Entomobryoidea</taxon>
        <taxon>Orchesellidae</taxon>
        <taxon>Orchesellinae</taxon>
        <taxon>Orchesella</taxon>
    </lineage>
</organism>
<dbReference type="EMBL" id="CAXLJM020000164">
    <property type="protein sequence ID" value="CAL8147324.1"/>
    <property type="molecule type" value="Genomic_DNA"/>
</dbReference>
<reference evidence="3 4" key="1">
    <citation type="submission" date="2024-08" db="EMBL/GenBank/DDBJ databases">
        <authorList>
            <person name="Cucini C."/>
            <person name="Frati F."/>
        </authorList>
    </citation>
    <scope>NUCLEOTIDE SEQUENCE [LARGE SCALE GENOMIC DNA]</scope>
</reference>